<dbReference type="RefSeq" id="WP_193743072.1">
    <property type="nucleotide sequence ID" value="NZ_CP138967.1"/>
</dbReference>
<reference evidence="2" key="1">
    <citation type="journal article" date="2014" name="Sci. Data">
        <title>Genomes of diverse isolates of the marine cyanobacterium Prochlorococcus.</title>
        <authorList>
            <person name="Biller S."/>
            <person name="Berube P."/>
            <person name="Thompson J."/>
            <person name="Kelly L."/>
            <person name="Roggensack S."/>
            <person name="Awad L."/>
            <person name="Roache-Johnson K."/>
            <person name="Ding H."/>
            <person name="Giovannoni S.J."/>
            <person name="Moore L.R."/>
            <person name="Chisholm S.W."/>
        </authorList>
    </citation>
    <scope>NUCLEOTIDE SEQUENCE [LARGE SCALE GENOMIC DNA]</scope>
    <source>
        <strain evidence="2">PAC1</strain>
    </source>
</reference>
<dbReference type="EMBL" id="JNAX01000002">
    <property type="protein sequence ID" value="KGG22421.1"/>
    <property type="molecule type" value="Genomic_DNA"/>
</dbReference>
<evidence type="ECO:0000313" key="2">
    <source>
        <dbReference type="Proteomes" id="UP000030392"/>
    </source>
</evidence>
<accession>A0A0A2C7S2</accession>
<evidence type="ECO:0000313" key="1">
    <source>
        <dbReference type="EMBL" id="KGG22421.1"/>
    </source>
</evidence>
<name>A0A0A2C7S2_PROMR</name>
<gene>
    <name evidence="1" type="ORF">EV03_0091</name>
</gene>
<organism evidence="1 2">
    <name type="scientific">Prochlorococcus marinus str. PAC1</name>
    <dbReference type="NCBI Taxonomy" id="59924"/>
    <lineage>
        <taxon>Bacteria</taxon>
        <taxon>Bacillati</taxon>
        <taxon>Cyanobacteriota</taxon>
        <taxon>Cyanophyceae</taxon>
        <taxon>Synechococcales</taxon>
        <taxon>Prochlorococcaceae</taxon>
        <taxon>Prochlorococcus</taxon>
    </lineage>
</organism>
<protein>
    <submittedName>
        <fullName evidence="1">Uncharacterized protein</fullName>
    </submittedName>
</protein>
<sequence length="49" mass="5483">MSKASEIYRDLITEGLLFVEGANSDPSKEKIYVDALKKALMSLYSTNLE</sequence>
<dbReference type="AlphaFoldDB" id="A0A0A2C7S2"/>
<dbReference type="Proteomes" id="UP000030392">
    <property type="component" value="Unassembled WGS sequence"/>
</dbReference>
<proteinExistence type="predicted"/>
<comment type="caution">
    <text evidence="1">The sequence shown here is derived from an EMBL/GenBank/DDBJ whole genome shotgun (WGS) entry which is preliminary data.</text>
</comment>